<feature type="transmembrane region" description="Helical" evidence="1">
    <location>
        <begin position="12"/>
        <end position="31"/>
    </location>
</feature>
<keyword evidence="1" id="KW-0812">Transmembrane</keyword>
<dbReference type="Proteomes" id="UP000247465">
    <property type="component" value="Chromosome"/>
</dbReference>
<dbReference type="EMBL" id="CP029803">
    <property type="protein sequence ID" value="AWT60383.1"/>
    <property type="molecule type" value="Genomic_DNA"/>
</dbReference>
<feature type="transmembrane region" description="Helical" evidence="1">
    <location>
        <begin position="77"/>
        <end position="93"/>
    </location>
</feature>
<dbReference type="Pfam" id="PF01578">
    <property type="entry name" value="Cytochrom_C_asm"/>
    <property type="match status" value="1"/>
</dbReference>
<keyword evidence="1" id="KW-1133">Transmembrane helix</keyword>
<dbReference type="InterPro" id="IPR002541">
    <property type="entry name" value="Cyt_c_assembly"/>
</dbReference>
<dbReference type="KEGG" id="mtar:DF168_01592"/>
<protein>
    <recommendedName>
        <fullName evidence="2">Cytochrome c assembly protein domain-containing protein</fullName>
    </recommendedName>
</protein>
<organism evidence="3 4">
    <name type="scientific">Candidatus Moanibacter tarae</name>
    <dbReference type="NCBI Taxonomy" id="2200854"/>
    <lineage>
        <taxon>Bacteria</taxon>
        <taxon>Pseudomonadati</taxon>
        <taxon>Verrucomicrobiota</taxon>
        <taxon>Opitutia</taxon>
        <taxon>Puniceicoccales</taxon>
        <taxon>Puniceicoccales incertae sedis</taxon>
        <taxon>Candidatus Moanibacter</taxon>
    </lineage>
</organism>
<evidence type="ECO:0000256" key="1">
    <source>
        <dbReference type="SAM" id="Phobius"/>
    </source>
</evidence>
<feature type="transmembrane region" description="Helical" evidence="1">
    <location>
        <begin position="248"/>
        <end position="267"/>
    </location>
</feature>
<evidence type="ECO:0000313" key="4">
    <source>
        <dbReference type="Proteomes" id="UP000247465"/>
    </source>
</evidence>
<gene>
    <name evidence="3" type="ORF">DF168_01592</name>
</gene>
<feature type="transmembrane region" description="Helical" evidence="1">
    <location>
        <begin position="100"/>
        <end position="119"/>
    </location>
</feature>
<evidence type="ECO:0000259" key="2">
    <source>
        <dbReference type="Pfam" id="PF01578"/>
    </source>
</evidence>
<dbReference type="GO" id="GO:0020037">
    <property type="term" value="F:heme binding"/>
    <property type="evidence" value="ECO:0007669"/>
    <property type="project" value="InterPro"/>
</dbReference>
<keyword evidence="1" id="KW-0472">Membrane</keyword>
<feature type="transmembrane region" description="Helical" evidence="1">
    <location>
        <begin position="38"/>
        <end position="57"/>
    </location>
</feature>
<evidence type="ECO:0000313" key="3">
    <source>
        <dbReference type="EMBL" id="AWT60383.1"/>
    </source>
</evidence>
<feature type="domain" description="Cytochrome c assembly protein" evidence="2">
    <location>
        <begin position="69"/>
        <end position="264"/>
    </location>
</feature>
<dbReference type="GO" id="GO:0017004">
    <property type="term" value="P:cytochrome complex assembly"/>
    <property type="evidence" value="ECO:0007669"/>
    <property type="project" value="InterPro"/>
</dbReference>
<sequence length="284" mass="31914">MLSNLSDERTILWVSTLFYCSGFAYIFICIARKRLHLSIFRLLLIGTGFILQTFALYLRGHEVKSCPLGNPFEVLQFLVWSAILLYFLVGPVFRISLLGFFCAGLAAVISMISLLVPAWDSSYELAQPASGPWIETHAATAMFSYGVFCILALTSAMFILQNFGLKEKRINIFSSLLPSIVQLDQINIRLLLTGVIVMSFSLFVGAYYWVGNGELVRLPKLLTTSSIWVAYLIILCLHRTNRLLPLKFAWYCILLFAIALISIWPVASNRTENGREIPFATSGE</sequence>
<reference evidence="3 4" key="1">
    <citation type="submission" date="2018-06" db="EMBL/GenBank/DDBJ databases">
        <title>Draft Genome Sequence of a Novel Marine Bacterium Related to the Verrucomicrobia.</title>
        <authorList>
            <person name="Vosseberg J."/>
            <person name="Martijn J."/>
            <person name="Ettema T.J.G."/>
        </authorList>
    </citation>
    <scope>NUCLEOTIDE SEQUENCE [LARGE SCALE GENOMIC DNA]</scope>
    <source>
        <strain evidence="3">TARA_B100001123</strain>
    </source>
</reference>
<dbReference type="AlphaFoldDB" id="A0A2Z4ADN9"/>
<feature type="transmembrane region" description="Helical" evidence="1">
    <location>
        <begin position="190"/>
        <end position="210"/>
    </location>
</feature>
<name>A0A2Z4ADN9_9BACT</name>
<feature type="transmembrane region" description="Helical" evidence="1">
    <location>
        <begin position="139"/>
        <end position="160"/>
    </location>
</feature>
<proteinExistence type="predicted"/>
<accession>A0A2Z4ADN9</accession>
<feature type="transmembrane region" description="Helical" evidence="1">
    <location>
        <begin position="216"/>
        <end position="236"/>
    </location>
</feature>